<dbReference type="InterPro" id="IPR007815">
    <property type="entry name" value="Emycin_Estase"/>
</dbReference>
<dbReference type="Gene3D" id="3.40.1660.10">
    <property type="entry name" value="EreA-like (biosynthetic domain)"/>
    <property type="match status" value="2"/>
</dbReference>
<dbReference type="AlphaFoldDB" id="A0A8H9KYE4"/>
<feature type="chain" id="PRO_5034638617" description="Erythromycin esterase" evidence="1">
    <location>
        <begin position="19"/>
        <end position="427"/>
    </location>
</feature>
<evidence type="ECO:0000313" key="3">
    <source>
        <dbReference type="Proteomes" id="UP000614460"/>
    </source>
</evidence>
<evidence type="ECO:0008006" key="4">
    <source>
        <dbReference type="Google" id="ProtNLM"/>
    </source>
</evidence>
<protein>
    <recommendedName>
        <fullName evidence="4">Erythromycin esterase</fullName>
    </recommendedName>
</protein>
<name>A0A8H9KYE4_9SPHI</name>
<dbReference type="RefSeq" id="WP_094280922.1">
    <property type="nucleotide sequence ID" value="NZ_BMKM01000006.1"/>
</dbReference>
<accession>A0A8H9KYE4</accession>
<dbReference type="Pfam" id="PF05139">
    <property type="entry name" value="Erythro_esteras"/>
    <property type="match status" value="1"/>
</dbReference>
<dbReference type="EMBL" id="BMKM01000006">
    <property type="protein sequence ID" value="GGE26613.1"/>
    <property type="molecule type" value="Genomic_DNA"/>
</dbReference>
<keyword evidence="3" id="KW-1185">Reference proteome</keyword>
<dbReference type="GO" id="GO:0046677">
    <property type="term" value="P:response to antibiotic"/>
    <property type="evidence" value="ECO:0007669"/>
    <property type="project" value="InterPro"/>
</dbReference>
<reference evidence="2" key="2">
    <citation type="submission" date="2020-09" db="EMBL/GenBank/DDBJ databases">
        <authorList>
            <person name="Sun Q."/>
            <person name="Zhou Y."/>
        </authorList>
    </citation>
    <scope>NUCLEOTIDE SEQUENCE</scope>
    <source>
        <strain evidence="2">CGMCC 1.15966</strain>
    </source>
</reference>
<keyword evidence="1" id="KW-0732">Signal</keyword>
<sequence length="427" mass="49722">MKIYLILTSLLICSGLFAQNKEELSKIKSLKSEIIPLNLNENSEFIQNKKKLKQYIADASIVLLGEESHGDGTAFKTKSELVKFLHQELGFNVIAFESSMYLAEKSFQNIQNKEDAKLELRRSITPLWGWAVEVQPLINYIDEQKQSTHPLIVSGFDHQEISQTDRETFPFELYNSMEKENINFKDQEEQNAFFKFYALLSSQFYGRNENLTLDSLNYLLSTFNNAGARILADLEKLEGKDMELLTQSMRNKLAVATNAVYRKVNDSRFNEYTRDSVMAENIIWLKEKRYPNQKIIIWAANLHNARNAGSPYKTTMGDYIYRKYKDELYSIGFVANKGEMGTVQMQNSRPIEPAKENTLEYLFSKTEVPNFFLDFKSFKKTKKGKWLNNNLDMRPFGYMEQNKNWTDIFDAVIFNNEMGRVNLFKVK</sequence>
<dbReference type="Proteomes" id="UP000614460">
    <property type="component" value="Unassembled WGS sequence"/>
</dbReference>
<dbReference type="PANTHER" id="PTHR31299:SF0">
    <property type="entry name" value="ESTERASE, PUTATIVE (AFU_ORTHOLOGUE AFUA_1G05850)-RELATED"/>
    <property type="match status" value="1"/>
</dbReference>
<gene>
    <name evidence="2" type="ORF">GCM10011516_25400</name>
</gene>
<comment type="caution">
    <text evidence="2">The sequence shown here is derived from an EMBL/GenBank/DDBJ whole genome shotgun (WGS) entry which is preliminary data.</text>
</comment>
<proteinExistence type="predicted"/>
<dbReference type="CDD" id="cd14728">
    <property type="entry name" value="Ere-like"/>
    <property type="match status" value="1"/>
</dbReference>
<dbReference type="SUPFAM" id="SSF159501">
    <property type="entry name" value="EreA/ChaN-like"/>
    <property type="match status" value="1"/>
</dbReference>
<dbReference type="PANTHER" id="PTHR31299">
    <property type="entry name" value="ESTERASE, PUTATIVE (AFU_ORTHOLOGUE AFUA_1G05850)-RELATED"/>
    <property type="match status" value="1"/>
</dbReference>
<feature type="signal peptide" evidence="1">
    <location>
        <begin position="1"/>
        <end position="18"/>
    </location>
</feature>
<dbReference type="InterPro" id="IPR052036">
    <property type="entry name" value="Hydrolase/PRTase-associated"/>
</dbReference>
<organism evidence="2 3">
    <name type="scientific">Sphingobacterium cellulitidis</name>
    <dbReference type="NCBI Taxonomy" id="1768011"/>
    <lineage>
        <taxon>Bacteria</taxon>
        <taxon>Pseudomonadati</taxon>
        <taxon>Bacteroidota</taxon>
        <taxon>Sphingobacteriia</taxon>
        <taxon>Sphingobacteriales</taxon>
        <taxon>Sphingobacteriaceae</taxon>
        <taxon>Sphingobacterium</taxon>
    </lineage>
</organism>
<evidence type="ECO:0000256" key="1">
    <source>
        <dbReference type="SAM" id="SignalP"/>
    </source>
</evidence>
<evidence type="ECO:0000313" key="2">
    <source>
        <dbReference type="EMBL" id="GGE26613.1"/>
    </source>
</evidence>
<reference evidence="2" key="1">
    <citation type="journal article" date="2014" name="Int. J. Syst. Evol. Microbiol.">
        <title>Complete genome sequence of Corynebacterium casei LMG S-19264T (=DSM 44701T), isolated from a smear-ripened cheese.</title>
        <authorList>
            <consortium name="US DOE Joint Genome Institute (JGI-PGF)"/>
            <person name="Walter F."/>
            <person name="Albersmeier A."/>
            <person name="Kalinowski J."/>
            <person name="Ruckert C."/>
        </authorList>
    </citation>
    <scope>NUCLEOTIDE SEQUENCE</scope>
    <source>
        <strain evidence="2">CGMCC 1.15966</strain>
    </source>
</reference>